<feature type="region of interest" description="Disordered" evidence="5">
    <location>
        <begin position="1661"/>
        <end position="1690"/>
    </location>
</feature>
<evidence type="ECO:0000256" key="5">
    <source>
        <dbReference type="SAM" id="MobiDB-lite"/>
    </source>
</evidence>
<dbReference type="PANTHER" id="PTHR36985">
    <property type="entry name" value="TRANSLOCATION AND ASSEMBLY MODULE SUBUNIT TAMB"/>
    <property type="match status" value="1"/>
</dbReference>
<evidence type="ECO:0000256" key="1">
    <source>
        <dbReference type="ARBA" id="ARBA00004167"/>
    </source>
</evidence>
<accession>A0ABV9T2L9</accession>
<dbReference type="EMBL" id="JBHSJJ010000008">
    <property type="protein sequence ID" value="MFC4872965.1"/>
    <property type="molecule type" value="Genomic_DNA"/>
</dbReference>
<evidence type="ECO:0000259" key="7">
    <source>
        <dbReference type="Pfam" id="PF05170"/>
    </source>
</evidence>
<keyword evidence="4" id="KW-0472">Membrane</keyword>
<keyword evidence="9" id="KW-1185">Reference proteome</keyword>
<dbReference type="InterPro" id="IPR007844">
    <property type="entry name" value="AsmA"/>
</dbReference>
<comment type="caution">
    <text evidence="8">The sequence shown here is derived from an EMBL/GenBank/DDBJ whole genome shotgun (WGS) entry which is preliminary data.</text>
</comment>
<keyword evidence="2" id="KW-0812">Transmembrane</keyword>
<dbReference type="Pfam" id="PF04357">
    <property type="entry name" value="TamB"/>
    <property type="match status" value="1"/>
</dbReference>
<feature type="compositionally biased region" description="Basic and acidic residues" evidence="5">
    <location>
        <begin position="1669"/>
        <end position="1690"/>
    </location>
</feature>
<dbReference type="RefSeq" id="WP_377065547.1">
    <property type="nucleotide sequence ID" value="NZ_JBHSJJ010000008.1"/>
</dbReference>
<dbReference type="InterPro" id="IPR007452">
    <property type="entry name" value="TamB_C"/>
</dbReference>
<evidence type="ECO:0000313" key="9">
    <source>
        <dbReference type="Proteomes" id="UP001595818"/>
    </source>
</evidence>
<dbReference type="Pfam" id="PF05170">
    <property type="entry name" value="AsmA"/>
    <property type="match status" value="1"/>
</dbReference>
<feature type="domain" description="AsmA" evidence="7">
    <location>
        <begin position="9"/>
        <end position="179"/>
    </location>
</feature>
<evidence type="ECO:0000313" key="8">
    <source>
        <dbReference type="EMBL" id="MFC4872965.1"/>
    </source>
</evidence>
<dbReference type="Proteomes" id="UP001595818">
    <property type="component" value="Unassembled WGS sequence"/>
</dbReference>
<feature type="domain" description="Translocation and assembly module TamB C-terminal" evidence="6">
    <location>
        <begin position="1183"/>
        <end position="1644"/>
    </location>
</feature>
<protein>
    <submittedName>
        <fullName evidence="8">Translocation/assembly module TamB domain-containing protein</fullName>
    </submittedName>
</protein>
<organism evidence="8 9">
    <name type="scientific">Negadavirga shengliensis</name>
    <dbReference type="NCBI Taxonomy" id="1389218"/>
    <lineage>
        <taxon>Bacteria</taxon>
        <taxon>Pseudomonadati</taxon>
        <taxon>Bacteroidota</taxon>
        <taxon>Cytophagia</taxon>
        <taxon>Cytophagales</taxon>
        <taxon>Cyclobacteriaceae</taxon>
        <taxon>Negadavirga</taxon>
    </lineage>
</organism>
<name>A0ABV9T2L9_9BACT</name>
<evidence type="ECO:0000256" key="4">
    <source>
        <dbReference type="ARBA" id="ARBA00023136"/>
    </source>
</evidence>
<evidence type="ECO:0000256" key="2">
    <source>
        <dbReference type="ARBA" id="ARBA00022692"/>
    </source>
</evidence>
<evidence type="ECO:0000259" key="6">
    <source>
        <dbReference type="Pfam" id="PF04357"/>
    </source>
</evidence>
<gene>
    <name evidence="8" type="ORF">ACFPFU_14805</name>
</gene>
<proteinExistence type="predicted"/>
<comment type="subcellular location">
    <subcellularLocation>
        <location evidence="1">Membrane</location>
        <topology evidence="1">Single-pass membrane protein</topology>
    </subcellularLocation>
</comment>
<reference evidence="9" key="1">
    <citation type="journal article" date="2019" name="Int. J. Syst. Evol. Microbiol.">
        <title>The Global Catalogue of Microorganisms (GCM) 10K type strain sequencing project: providing services to taxonomists for standard genome sequencing and annotation.</title>
        <authorList>
            <consortium name="The Broad Institute Genomics Platform"/>
            <consortium name="The Broad Institute Genome Sequencing Center for Infectious Disease"/>
            <person name="Wu L."/>
            <person name="Ma J."/>
        </authorList>
    </citation>
    <scope>NUCLEOTIDE SEQUENCE [LARGE SCALE GENOMIC DNA]</scope>
    <source>
        <strain evidence="9">CGMCC 4.7466</strain>
    </source>
</reference>
<sequence length="1690" mass="188332">MASAKKIFKKFLKVLGWILLSLLLLIVSLILLVRSPWGQELIVRKATSYVADKTGTRVEIDRLFITFRGDLFLQGLYLEDETGDTLVYSDRLETGVKILPLIKEGAIHISRLEWEGLTANVERDEEGGFNFDFLLKAFASPDSPQPTQEEKIGEDETSTMDMSIGPVRLSRFNLRYTDAYMGLDAAFLLGVLELDMGTLDLDKMNYHVEHFYFADSEIRYKQSKPFPPSEEESADGPLPLVVIDDFLLENIQVSYEAEPDNLLASLSLGQFFVKVPEADLESQRVLVEGLGLKDSEITYQALSESPGQTSAPEGSSSPFSWPDWVVELGQLDIENVGLVMKTEMAEPRSGYFNPSAMAFQELNLRSNNIYLKGEKAGMALEEFSFREASGFRLDHFSYAVTADDSRISLKNLDLNTGYSSIQGQLELDYQSLSDFIQSPEKTSFEVELTKISLDLRDGFFFAPELEQDPYVAAAAKSPVTAQIKTGGTLDSLRLEGLEMNWGEDTFLEVEGNIQHAMDMDQLAWDIFRLRFSSVKTDFQDFVSEEELGIALPEDLFLEGITSGHPDDFQAKVSLLSFGAEINLNGGFRRADKLAFEAALEVNQLPLGEILQNPDLGMLTFALEADGEGNDIDDLNARLVSSFEQLELYGYDYNGLELSGSLTEGKGEVDLAFQNDNLDMTLHSTMALDSANSQIHAELDLKGADFFALNLSPNDLRASFKLLVDWEGNPEAFDLGSKLEEGIVVFEERPYPIGDFLLNLKVDPDSTRMKLNSAILDGELAANASPENMIAGFSRHFNRYFSDTVAMAEDEPVELNFHMTIEPSPLLHEVLLPGLERLDPGSMEINFREAEKELTGRIDFPFISYNEIDIDSLHVRVRSDEEEMAFALVLVGLESGPLSVGRTYLRGEVEEDVFYMDFNSKDGEENLMNVSFDLRFEEDTVNLHVNPDNLILNKRDWEIPQNNLVTYAPQYLHFTDFVLSRSNQQLTFSNEAEGIEEEHVAVLFRDFRLGTLTSILNPEELIATGFVNGKLVAENPFGATGIIADLTVDEMTLLDTQLGNLALNAQSTGDRSYDFGMYLKDGGIDLDLEGDFLADEGGARLNLSLDLNELQMKVVEGLSLGAISNAEGAISGNFDVQGTTSAPHYEGEFKFDDAVFTVSAINSRYRLSGQQLKLDNEGVYFNDFTINDQDDNQFRLDGAVLTDDLANPAFDLTLTAQNFRVLNSTREDNDLFYGNATIDADIQIGGDMTLPVVKGRLSVKSGTDLTFIIPESQLDLVERDGVVLFVNREDPDDILTRRELEMTTSGFTGLQVAAMLNVDPNAVFNVVVDERSGDNLQVAGEADLNLNMDPNGRITLSGSYELRKGHYEMSLYQLVSRRFDIQEGSTITWGGDPMDANLNLTAIYRVKTSASELMAASAAGLSREGMTQYRQELPFLVYLNIRGELIRPEISFQLDMPEEQRGALGGNVYSQVQQLNNQEGELNRQVFSLLVLNRFFPDSGSDGGGGGTAALARSSVSQLLSGQLNALSDNLLGESGVELDFDLDSYRDYQGAAPQDRTQLNLSARKRFFDDRLVVQVGSQIDIEGSSQAQGMDRGNALLGNVSIEYLLTENGRYRLRGFRRNQFESFIDGQLVVTGMSVIFNREFNQFYELWRGIETRRNGGFLPPDLNQKPEDGKKQNEKTKKEEDDNED</sequence>
<keyword evidence="3" id="KW-1133">Transmembrane helix</keyword>
<dbReference type="PANTHER" id="PTHR36985:SF1">
    <property type="entry name" value="TRANSLOCATION AND ASSEMBLY MODULE SUBUNIT TAMB"/>
    <property type="match status" value="1"/>
</dbReference>
<evidence type="ECO:0000256" key="3">
    <source>
        <dbReference type="ARBA" id="ARBA00022989"/>
    </source>
</evidence>